<feature type="compositionally biased region" description="Polar residues" evidence="1">
    <location>
        <begin position="236"/>
        <end position="248"/>
    </location>
</feature>
<feature type="compositionally biased region" description="Basic and acidic residues" evidence="1">
    <location>
        <begin position="174"/>
        <end position="198"/>
    </location>
</feature>
<dbReference type="Pfam" id="PF08208">
    <property type="entry name" value="RNA_polI_A34"/>
    <property type="match status" value="1"/>
</dbReference>
<sequence>MAGSKVPSGSLRAHASTAERARSSGFLTSQKPAAPWKKNEFVSSSEGSSSDSDSDDSDSDSDIKNESTDDFKNRISQTPSSKSKVTPAKATPAKATPAKSPTVNGLTASAKKVVASKSIKKEDTSSTSASSESESDSDSSSDEKATKASAKGKEVKQTKSVPKPESESSDESETSSKSESESESDHAKKPKTKNDKKPVAQPKSPAKPAKKEESESNSEESESEADGGSDDAEHQIAQQIRNDLQSVKTAEAQGSASASQEPRKKKTKAPKSTTSEDDDGDVEMVDQPLALTNGGQPTKVGSVPEFVAPDFHLRKLDGSIDASDIAGFFEKAKMEGKQVWYITAPATLPVTVVQDLTIPMDQAQKGLPVLSHNGDDYRMAFDNPAASSSFRLLIPNKKGDEYSLLGRPVNQTMHFTRSETFPAEGPASITTTQTVATTKPARPQPAGLKARYTPLGVPAPKPTIAPPANSKKNKAVAKVAAQEAAATSTKNPSPKRKRKQGDDGENGPAATTPAKKASSSKKTNAEKPAKKQKTSNGHEESRAGQAGRKETPIPLPPQANGASSVKSSATKKTPAKTTSVPSASQPAPASRRSASPGAPLPSTQLPPKQTPIPIPIPKPAHVLDLTGPGSSTETKKARKKDEKKDEKVKPKVDKGSFEEAVANVARTPKKVTPILPPRFGSK</sequence>
<feature type="compositionally biased region" description="Low complexity" evidence="1">
    <location>
        <begin position="563"/>
        <end position="607"/>
    </location>
</feature>
<dbReference type="AlphaFoldDB" id="A0AAN9UA62"/>
<feature type="compositionally biased region" description="Pro residues" evidence="1">
    <location>
        <begin position="608"/>
        <end position="618"/>
    </location>
</feature>
<feature type="region of interest" description="Disordered" evidence="1">
    <location>
        <begin position="421"/>
        <end position="653"/>
    </location>
</feature>
<feature type="compositionally biased region" description="Low complexity" evidence="1">
    <location>
        <begin position="508"/>
        <end position="522"/>
    </location>
</feature>
<evidence type="ECO:0008006" key="4">
    <source>
        <dbReference type="Google" id="ProtNLM"/>
    </source>
</evidence>
<dbReference type="GO" id="GO:0006360">
    <property type="term" value="P:transcription by RNA polymerase I"/>
    <property type="evidence" value="ECO:0007669"/>
    <property type="project" value="InterPro"/>
</dbReference>
<feature type="region of interest" description="Disordered" evidence="1">
    <location>
        <begin position="1"/>
        <end position="282"/>
    </location>
</feature>
<gene>
    <name evidence="2" type="ORF">SLS53_006824</name>
</gene>
<feature type="compositionally biased region" description="Basic and acidic residues" evidence="1">
    <location>
        <begin position="633"/>
        <end position="653"/>
    </location>
</feature>
<evidence type="ECO:0000313" key="2">
    <source>
        <dbReference type="EMBL" id="KAK7736621.1"/>
    </source>
</evidence>
<keyword evidence="3" id="KW-1185">Reference proteome</keyword>
<dbReference type="PANTHER" id="PTHR28155">
    <property type="entry name" value="ACR243WP"/>
    <property type="match status" value="1"/>
</dbReference>
<dbReference type="EMBL" id="JAJSPL020000032">
    <property type="protein sequence ID" value="KAK7736621.1"/>
    <property type="molecule type" value="Genomic_DNA"/>
</dbReference>
<evidence type="ECO:0000313" key="3">
    <source>
        <dbReference type="Proteomes" id="UP001320245"/>
    </source>
</evidence>
<evidence type="ECO:0000256" key="1">
    <source>
        <dbReference type="SAM" id="MobiDB-lite"/>
    </source>
</evidence>
<feature type="compositionally biased region" description="Basic and acidic residues" evidence="1">
    <location>
        <begin position="536"/>
        <end position="551"/>
    </location>
</feature>
<dbReference type="InterPro" id="IPR013240">
    <property type="entry name" value="DNA-dir_RNA_pol1_su_RPA34"/>
</dbReference>
<name>A0AAN9UA62_9PEZI</name>
<protein>
    <recommendedName>
        <fullName evidence="4">DNA-directed RNA polymerase I subunit</fullName>
    </recommendedName>
</protein>
<feature type="compositionally biased region" description="Low complexity" evidence="1">
    <location>
        <begin position="82"/>
        <end position="117"/>
    </location>
</feature>
<feature type="compositionally biased region" description="Basic and acidic residues" evidence="1">
    <location>
        <begin position="141"/>
        <end position="166"/>
    </location>
</feature>
<feature type="compositionally biased region" description="Low complexity" evidence="1">
    <location>
        <begin position="250"/>
        <end position="260"/>
    </location>
</feature>
<dbReference type="InterPro" id="IPR053263">
    <property type="entry name" value="Euk_RPA34_RNAP_subunit"/>
</dbReference>
<proteinExistence type="predicted"/>
<dbReference type="PANTHER" id="PTHR28155:SF1">
    <property type="entry name" value="DNA-DIRECTED RNA POLYMERASE I SUBUNIT RPA34.5-DOMAIN-CONTAINING PROTEIN"/>
    <property type="match status" value="1"/>
</dbReference>
<feature type="compositionally biased region" description="Acidic residues" evidence="1">
    <location>
        <begin position="215"/>
        <end position="230"/>
    </location>
</feature>
<feature type="compositionally biased region" description="Basic and acidic residues" evidence="1">
    <location>
        <begin position="61"/>
        <end position="73"/>
    </location>
</feature>
<accession>A0AAN9UA62</accession>
<comment type="caution">
    <text evidence="2">The sequence shown here is derived from an EMBL/GenBank/DDBJ whole genome shotgun (WGS) entry which is preliminary data.</text>
</comment>
<dbReference type="Proteomes" id="UP001320245">
    <property type="component" value="Unassembled WGS sequence"/>
</dbReference>
<feature type="compositionally biased region" description="Low complexity" evidence="1">
    <location>
        <begin position="466"/>
        <end position="490"/>
    </location>
</feature>
<organism evidence="2 3">
    <name type="scientific">Cytospora paraplurivora</name>
    <dbReference type="NCBI Taxonomy" id="2898453"/>
    <lineage>
        <taxon>Eukaryota</taxon>
        <taxon>Fungi</taxon>
        <taxon>Dikarya</taxon>
        <taxon>Ascomycota</taxon>
        <taxon>Pezizomycotina</taxon>
        <taxon>Sordariomycetes</taxon>
        <taxon>Sordariomycetidae</taxon>
        <taxon>Diaporthales</taxon>
        <taxon>Cytosporaceae</taxon>
        <taxon>Cytospora</taxon>
    </lineage>
</organism>
<reference evidence="2 3" key="1">
    <citation type="journal article" date="2023" name="PLoS ONE">
        <title>Cytospora paraplurivora sp. nov. isolated from orchards with fruit tree decline syndrome in Ontario, Canada.</title>
        <authorList>
            <person name="Ilyukhin E."/>
            <person name="Nguyen H.D.T."/>
            <person name="Castle A.J."/>
            <person name="Ellouze W."/>
        </authorList>
    </citation>
    <scope>NUCLEOTIDE SEQUENCE [LARGE SCALE GENOMIC DNA]</scope>
    <source>
        <strain evidence="2 3">FDS-564</strain>
    </source>
</reference>